<feature type="region of interest" description="Disordered" evidence="1">
    <location>
        <begin position="56"/>
        <end position="93"/>
    </location>
</feature>
<dbReference type="AlphaFoldDB" id="A0A0B6YNK2"/>
<organism evidence="2">
    <name type="scientific">Arion vulgaris</name>
    <dbReference type="NCBI Taxonomy" id="1028688"/>
    <lineage>
        <taxon>Eukaryota</taxon>
        <taxon>Metazoa</taxon>
        <taxon>Spiralia</taxon>
        <taxon>Lophotrochozoa</taxon>
        <taxon>Mollusca</taxon>
        <taxon>Gastropoda</taxon>
        <taxon>Heterobranchia</taxon>
        <taxon>Euthyneura</taxon>
        <taxon>Panpulmonata</taxon>
        <taxon>Eupulmonata</taxon>
        <taxon>Stylommatophora</taxon>
        <taxon>Helicina</taxon>
        <taxon>Arionoidea</taxon>
        <taxon>Arionidae</taxon>
        <taxon>Arion</taxon>
    </lineage>
</organism>
<feature type="non-terminal residue" evidence="2">
    <location>
        <position position="1"/>
    </location>
</feature>
<feature type="non-terminal residue" evidence="2">
    <location>
        <position position="221"/>
    </location>
</feature>
<reference evidence="2" key="1">
    <citation type="submission" date="2014-12" db="EMBL/GenBank/DDBJ databases">
        <title>Insight into the proteome of Arion vulgaris.</title>
        <authorList>
            <person name="Aradska J."/>
            <person name="Bulat T."/>
            <person name="Smidak R."/>
            <person name="Sarate P."/>
            <person name="Gangsoo J."/>
            <person name="Sialana F."/>
            <person name="Bilban M."/>
            <person name="Lubec G."/>
        </authorList>
    </citation>
    <scope>NUCLEOTIDE SEQUENCE</scope>
    <source>
        <tissue evidence="2">Skin</tissue>
    </source>
</reference>
<dbReference type="EMBL" id="HACG01010887">
    <property type="protein sequence ID" value="CEK57752.1"/>
    <property type="molecule type" value="Transcribed_RNA"/>
</dbReference>
<sequence length="221" mass="24975">EAYDPYNPAVGSVTNLVKITKRRSSVPASLQTNRAMLQKAMTEAEHSIAVKRRMALTKHGDHDNSPGEVYSPKRKSSDHCHTEASPPLYIPSKKESINQSNSCGCCNGGRHIPSRDDCRELISKFRREELFRMINLDLDSTYRSEYIKSHEKDRKLRGRNTNFSSKREVKSDNSSSGVNNFQITTHVVSSKLPSTSDKYYNRVHHQSPSPEQTVLVTVNPV</sequence>
<gene>
    <name evidence="2" type="primary">ORF30986</name>
</gene>
<evidence type="ECO:0000313" key="2">
    <source>
        <dbReference type="EMBL" id="CEK57752.1"/>
    </source>
</evidence>
<name>A0A0B6YNK2_9EUPU</name>
<proteinExistence type="predicted"/>
<protein>
    <submittedName>
        <fullName evidence="2">Uncharacterized protein</fullName>
    </submittedName>
</protein>
<evidence type="ECO:0000256" key="1">
    <source>
        <dbReference type="SAM" id="MobiDB-lite"/>
    </source>
</evidence>
<accession>A0A0B6YNK2</accession>